<feature type="region of interest" description="Disordered" evidence="3">
    <location>
        <begin position="91"/>
        <end position="133"/>
    </location>
</feature>
<evidence type="ECO:0000259" key="4">
    <source>
        <dbReference type="PROSITE" id="PS51295"/>
    </source>
</evidence>
<dbReference type="InterPro" id="IPR035920">
    <property type="entry name" value="YhbY-like_sf"/>
</dbReference>
<organism evidence="5 6">
    <name type="scientific">Hyalangium minutum</name>
    <dbReference type="NCBI Taxonomy" id="394096"/>
    <lineage>
        <taxon>Bacteria</taxon>
        <taxon>Pseudomonadati</taxon>
        <taxon>Myxococcota</taxon>
        <taxon>Myxococcia</taxon>
        <taxon>Myxococcales</taxon>
        <taxon>Cystobacterineae</taxon>
        <taxon>Archangiaceae</taxon>
        <taxon>Hyalangium</taxon>
    </lineage>
</organism>
<gene>
    <name evidence="5" type="ORF">DB31_3724</name>
</gene>
<dbReference type="PROSITE" id="PS51295">
    <property type="entry name" value="CRM"/>
    <property type="match status" value="1"/>
</dbReference>
<dbReference type="Proteomes" id="UP000028725">
    <property type="component" value="Unassembled WGS sequence"/>
</dbReference>
<dbReference type="STRING" id="394096.DB31_3724"/>
<dbReference type="AlphaFoldDB" id="A0A085WV81"/>
<evidence type="ECO:0000256" key="1">
    <source>
        <dbReference type="ARBA" id="ARBA00022884"/>
    </source>
</evidence>
<dbReference type="OrthoDB" id="9797519at2"/>
<dbReference type="InterPro" id="IPR001890">
    <property type="entry name" value="RNA-binding_CRM"/>
</dbReference>
<dbReference type="InterPro" id="IPR017924">
    <property type="entry name" value="RNA-binding_YhbY"/>
</dbReference>
<feature type="compositionally biased region" description="Basic residues" evidence="3">
    <location>
        <begin position="110"/>
        <end position="133"/>
    </location>
</feature>
<dbReference type="GO" id="GO:0003723">
    <property type="term" value="F:RNA binding"/>
    <property type="evidence" value="ECO:0007669"/>
    <property type="project" value="UniProtKB-UniRule"/>
</dbReference>
<name>A0A085WV81_9BACT</name>
<comment type="caution">
    <text evidence="5">The sequence shown here is derived from an EMBL/GenBank/DDBJ whole genome shotgun (WGS) entry which is preliminary data.</text>
</comment>
<dbReference type="SMART" id="SM01103">
    <property type="entry name" value="CRS1_YhbY"/>
    <property type="match status" value="1"/>
</dbReference>
<accession>A0A085WV81</accession>
<dbReference type="Gene3D" id="3.30.110.60">
    <property type="entry name" value="YhbY-like"/>
    <property type="match status" value="1"/>
</dbReference>
<evidence type="ECO:0000256" key="3">
    <source>
        <dbReference type="SAM" id="MobiDB-lite"/>
    </source>
</evidence>
<dbReference type="PATRIC" id="fig|394096.3.peg.1371"/>
<proteinExistence type="predicted"/>
<feature type="domain" description="CRM" evidence="4">
    <location>
        <begin position="1"/>
        <end position="96"/>
    </location>
</feature>
<dbReference type="PANTHER" id="PTHR40065">
    <property type="entry name" value="RNA-BINDING PROTEIN YHBY"/>
    <property type="match status" value="1"/>
</dbReference>
<keyword evidence="1 2" id="KW-0694">RNA-binding</keyword>
<evidence type="ECO:0000313" key="5">
    <source>
        <dbReference type="EMBL" id="KFE71594.1"/>
    </source>
</evidence>
<dbReference type="NCBIfam" id="TIGR00253">
    <property type="entry name" value="RNA_bind_YhbY"/>
    <property type="match status" value="1"/>
</dbReference>
<dbReference type="RefSeq" id="WP_044183774.1">
    <property type="nucleotide sequence ID" value="NZ_JMCB01000002.1"/>
</dbReference>
<dbReference type="SUPFAM" id="SSF75471">
    <property type="entry name" value="YhbY-like"/>
    <property type="match status" value="1"/>
</dbReference>
<sequence length="133" mass="14496">MPLNGKQRRALRAKGHHLEPVVIVGQSGVTEGLLSAVEQALKDHELIKVKINEGPETRHEAADRLAEGTSSELAQLLGRTALLFKARKKDSAFDDITGHSTQSPREPKPAARRPAARKSGARKSAPRRKSPTR</sequence>
<keyword evidence="6" id="KW-1185">Reference proteome</keyword>
<dbReference type="EMBL" id="JMCB01000002">
    <property type="protein sequence ID" value="KFE71594.1"/>
    <property type="molecule type" value="Genomic_DNA"/>
</dbReference>
<evidence type="ECO:0000256" key="2">
    <source>
        <dbReference type="PROSITE-ProRule" id="PRU00626"/>
    </source>
</evidence>
<protein>
    <submittedName>
        <fullName evidence="5">RNA binding protein</fullName>
    </submittedName>
</protein>
<dbReference type="PANTHER" id="PTHR40065:SF3">
    <property type="entry name" value="RNA-BINDING PROTEIN YHBY"/>
    <property type="match status" value="1"/>
</dbReference>
<reference evidence="5 6" key="1">
    <citation type="submission" date="2014-04" db="EMBL/GenBank/DDBJ databases">
        <title>Genome assembly of Hyalangium minutum DSM 14724.</title>
        <authorList>
            <person name="Sharma G."/>
            <person name="Subramanian S."/>
        </authorList>
    </citation>
    <scope>NUCLEOTIDE SEQUENCE [LARGE SCALE GENOMIC DNA]</scope>
    <source>
        <strain evidence="5 6">DSM 14724</strain>
    </source>
</reference>
<evidence type="ECO:0000313" key="6">
    <source>
        <dbReference type="Proteomes" id="UP000028725"/>
    </source>
</evidence>
<dbReference type="Pfam" id="PF01985">
    <property type="entry name" value="CRS1_YhbY"/>
    <property type="match status" value="1"/>
</dbReference>
<dbReference type="InterPro" id="IPR051925">
    <property type="entry name" value="RNA-binding_domain"/>
</dbReference>